<evidence type="ECO:0000256" key="3">
    <source>
        <dbReference type="ARBA" id="ARBA00022519"/>
    </source>
</evidence>
<dbReference type="AlphaFoldDB" id="A0A3M6QKH4"/>
<dbReference type="InterPro" id="IPR027304">
    <property type="entry name" value="Trigger_fact/SurA_dom_sf"/>
</dbReference>
<name>A0A3M6QKH4_9BURK</name>
<feature type="domain" description="PpiC" evidence="14">
    <location>
        <begin position="284"/>
        <end position="387"/>
    </location>
</feature>
<comment type="similarity">
    <text evidence="9">Belongs to the PpiD chaperone family.</text>
</comment>
<dbReference type="PROSITE" id="PS01096">
    <property type="entry name" value="PPIC_PPIASE_1"/>
    <property type="match status" value="1"/>
</dbReference>
<keyword evidence="6 13" id="KW-0472">Membrane</keyword>
<keyword evidence="2" id="KW-1003">Cell membrane</keyword>
<dbReference type="PANTHER" id="PTHR47529:SF1">
    <property type="entry name" value="PERIPLASMIC CHAPERONE PPID"/>
    <property type="match status" value="1"/>
</dbReference>
<keyword evidence="8 12" id="KW-0413">Isomerase</keyword>
<evidence type="ECO:0000256" key="8">
    <source>
        <dbReference type="ARBA" id="ARBA00023235"/>
    </source>
</evidence>
<evidence type="ECO:0000313" key="15">
    <source>
        <dbReference type="EMBL" id="RMX03586.1"/>
    </source>
</evidence>
<comment type="caution">
    <text evidence="15">The sequence shown here is derived from an EMBL/GenBank/DDBJ whole genome shotgun (WGS) entry which is preliminary data.</text>
</comment>
<keyword evidence="3" id="KW-0997">Cell inner membrane</keyword>
<dbReference type="PANTHER" id="PTHR47529">
    <property type="entry name" value="PEPTIDYL-PROLYL CIS-TRANS ISOMERASE D"/>
    <property type="match status" value="1"/>
</dbReference>
<keyword evidence="7" id="KW-0143">Chaperone</keyword>
<evidence type="ECO:0000256" key="4">
    <source>
        <dbReference type="ARBA" id="ARBA00022692"/>
    </source>
</evidence>
<organism evidence="15 16">
    <name type="scientific">Corticibacter populi</name>
    <dbReference type="NCBI Taxonomy" id="1550736"/>
    <lineage>
        <taxon>Bacteria</taxon>
        <taxon>Pseudomonadati</taxon>
        <taxon>Pseudomonadota</taxon>
        <taxon>Betaproteobacteria</taxon>
        <taxon>Burkholderiales</taxon>
        <taxon>Comamonadaceae</taxon>
        <taxon>Corticibacter</taxon>
    </lineage>
</organism>
<dbReference type="Pfam" id="PF13616">
    <property type="entry name" value="Rotamase_3"/>
    <property type="match status" value="1"/>
</dbReference>
<keyword evidence="16" id="KW-1185">Reference proteome</keyword>
<evidence type="ECO:0000256" key="9">
    <source>
        <dbReference type="ARBA" id="ARBA00038408"/>
    </source>
</evidence>
<evidence type="ECO:0000313" key="16">
    <source>
        <dbReference type="Proteomes" id="UP000278006"/>
    </source>
</evidence>
<keyword evidence="4 13" id="KW-0812">Transmembrane</keyword>
<evidence type="ECO:0000256" key="5">
    <source>
        <dbReference type="ARBA" id="ARBA00022989"/>
    </source>
</evidence>
<dbReference type="Pfam" id="PF13624">
    <property type="entry name" value="SurA_N_3"/>
    <property type="match status" value="1"/>
</dbReference>
<dbReference type="GO" id="GO:0003755">
    <property type="term" value="F:peptidyl-prolyl cis-trans isomerase activity"/>
    <property type="evidence" value="ECO:0007669"/>
    <property type="project" value="UniProtKB-KW"/>
</dbReference>
<dbReference type="SUPFAM" id="SSF109998">
    <property type="entry name" value="Triger factor/SurA peptide-binding domain-like"/>
    <property type="match status" value="1"/>
</dbReference>
<dbReference type="InterPro" id="IPR000297">
    <property type="entry name" value="PPIase_PpiC"/>
</dbReference>
<comment type="subcellular location">
    <subcellularLocation>
        <location evidence="1">Cell inner membrane</location>
        <topology evidence="1">Single-pass type II membrane protein</topology>
        <orientation evidence="1">Periplasmic side</orientation>
    </subcellularLocation>
</comment>
<evidence type="ECO:0000256" key="7">
    <source>
        <dbReference type="ARBA" id="ARBA00023186"/>
    </source>
</evidence>
<dbReference type="PROSITE" id="PS50198">
    <property type="entry name" value="PPIC_PPIASE_2"/>
    <property type="match status" value="1"/>
</dbReference>
<dbReference type="Gene3D" id="1.10.4030.10">
    <property type="entry name" value="Porin chaperone SurA, peptide-binding domain"/>
    <property type="match status" value="1"/>
</dbReference>
<gene>
    <name evidence="15" type="ORF">D8I35_17125</name>
</gene>
<evidence type="ECO:0000256" key="12">
    <source>
        <dbReference type="PROSITE-ProRule" id="PRU00278"/>
    </source>
</evidence>
<evidence type="ECO:0000256" key="13">
    <source>
        <dbReference type="SAM" id="Phobius"/>
    </source>
</evidence>
<protein>
    <recommendedName>
        <fullName evidence="10">Periplasmic chaperone PpiD</fullName>
    </recommendedName>
    <alternativeName>
        <fullName evidence="11">Periplasmic folding chaperone</fullName>
    </alternativeName>
</protein>
<reference evidence="15 16" key="1">
    <citation type="submission" date="2018-10" db="EMBL/GenBank/DDBJ databases">
        <title>Draft genome of Cortibacter populi DSM10536.</title>
        <authorList>
            <person name="Bernier A.-M."/>
            <person name="Bernard K."/>
        </authorList>
    </citation>
    <scope>NUCLEOTIDE SEQUENCE [LARGE SCALE GENOMIC DNA]</scope>
    <source>
        <strain evidence="15 16">DSM 105136</strain>
    </source>
</reference>
<keyword evidence="5 13" id="KW-1133">Transmembrane helix</keyword>
<feature type="transmembrane region" description="Helical" evidence="13">
    <location>
        <begin position="29"/>
        <end position="49"/>
    </location>
</feature>
<dbReference type="SUPFAM" id="SSF54534">
    <property type="entry name" value="FKBP-like"/>
    <property type="match status" value="1"/>
</dbReference>
<dbReference type="EMBL" id="RDQO01000006">
    <property type="protein sequence ID" value="RMX03586.1"/>
    <property type="molecule type" value="Genomic_DNA"/>
</dbReference>
<sequence length="657" mass="72928">MQARSLRVTRVASLYLLQASMFEFIRKHLTVVMIIFFPLVIFAFVFVGVDTSFLTQRSPVVARVAGQDITQADWDFAHRQWADRNRNIPVQQLDSPTARYGTLERMVRDQVINAAIRDRHYLVSDAQLARELQNQPEIAALRGADGRLDIEAYRALLAQSGLSPESYEANVRYQLATQQVLGVVQEASLTTPRLARNAAGSVFQRRDVQLAHLQPADYADKVEVTPAALQDYYQAHLALFQQPEQVDVEYVVLDLDSIMPSIQISEDELRQYYESNKGGYARAPEQRRASHILINSDASMSESEREAARAKAESLLAQVRENPARFAELARAESEDPGTRDNGGDLGFMGRGEMVSAFDDAVFNMSKGAISNLVATEYGFHIIELTDIKPADIPSFEEVHERLEQDVKRNLANTQFIEAADQLRNLAHEQPDSLEPLAGALGLQIQSAKAVERDNAASAPEALRNPAVLDALFSSRATQEKLNIDAVDTGSSQVVTARVSEFHPARQQSFEEVQPQVEAQFRAQESAKLAQADGEAKLKAWQASPDDAQLAESVTVSRVNPQGLDETSLRQVMATPTDALPQFLGFVQFDGSYLIVKVTAIAPLENPDMPAQEQARLTSAYEQQIAQMQAVAELEAYYEVLKQQYKVQIRVPNPIGG</sequence>
<dbReference type="InterPro" id="IPR023058">
    <property type="entry name" value="PPIase_PpiC_CS"/>
</dbReference>
<evidence type="ECO:0000259" key="14">
    <source>
        <dbReference type="PROSITE" id="PS50198"/>
    </source>
</evidence>
<evidence type="ECO:0000256" key="2">
    <source>
        <dbReference type="ARBA" id="ARBA00022475"/>
    </source>
</evidence>
<evidence type="ECO:0000256" key="11">
    <source>
        <dbReference type="ARBA" id="ARBA00042775"/>
    </source>
</evidence>
<evidence type="ECO:0000256" key="1">
    <source>
        <dbReference type="ARBA" id="ARBA00004382"/>
    </source>
</evidence>
<proteinExistence type="inferred from homology"/>
<accession>A0A3M6QKH4</accession>
<dbReference type="OrthoDB" id="9812372at2"/>
<dbReference type="GO" id="GO:0005886">
    <property type="term" value="C:plasma membrane"/>
    <property type="evidence" value="ECO:0007669"/>
    <property type="project" value="UniProtKB-SubCell"/>
</dbReference>
<keyword evidence="12" id="KW-0697">Rotamase</keyword>
<dbReference type="Proteomes" id="UP000278006">
    <property type="component" value="Unassembled WGS sequence"/>
</dbReference>
<dbReference type="InterPro" id="IPR046357">
    <property type="entry name" value="PPIase_dom_sf"/>
</dbReference>
<dbReference type="Gene3D" id="3.10.50.40">
    <property type="match status" value="1"/>
</dbReference>
<evidence type="ECO:0000256" key="10">
    <source>
        <dbReference type="ARBA" id="ARBA00040743"/>
    </source>
</evidence>
<evidence type="ECO:0000256" key="6">
    <source>
        <dbReference type="ARBA" id="ARBA00023136"/>
    </source>
</evidence>
<dbReference type="InterPro" id="IPR052029">
    <property type="entry name" value="PpiD_chaperone"/>
</dbReference>